<protein>
    <submittedName>
        <fullName evidence="2">Uncharacterized protein</fullName>
    </submittedName>
</protein>
<organism evidence="2 3">
    <name type="scientific">Cladorrhinum samala</name>
    <dbReference type="NCBI Taxonomy" id="585594"/>
    <lineage>
        <taxon>Eukaryota</taxon>
        <taxon>Fungi</taxon>
        <taxon>Dikarya</taxon>
        <taxon>Ascomycota</taxon>
        <taxon>Pezizomycotina</taxon>
        <taxon>Sordariomycetes</taxon>
        <taxon>Sordariomycetidae</taxon>
        <taxon>Sordariales</taxon>
        <taxon>Podosporaceae</taxon>
        <taxon>Cladorrhinum</taxon>
    </lineage>
</organism>
<proteinExistence type="predicted"/>
<evidence type="ECO:0000256" key="1">
    <source>
        <dbReference type="SAM" id="SignalP"/>
    </source>
</evidence>
<evidence type="ECO:0000313" key="3">
    <source>
        <dbReference type="Proteomes" id="UP001321749"/>
    </source>
</evidence>
<name>A0AAV9HRZ0_9PEZI</name>
<accession>A0AAV9HRZ0</accession>
<feature type="chain" id="PRO_5043586442" evidence="1">
    <location>
        <begin position="19"/>
        <end position="195"/>
    </location>
</feature>
<dbReference type="Proteomes" id="UP001321749">
    <property type="component" value="Unassembled WGS sequence"/>
</dbReference>
<gene>
    <name evidence="2" type="ORF">QBC42DRAFT_324040</name>
</gene>
<comment type="caution">
    <text evidence="2">The sequence shown here is derived from an EMBL/GenBank/DDBJ whole genome shotgun (WGS) entry which is preliminary data.</text>
</comment>
<keyword evidence="1" id="KW-0732">Signal</keyword>
<dbReference type="AlphaFoldDB" id="A0AAV9HRZ0"/>
<keyword evidence="3" id="KW-1185">Reference proteome</keyword>
<reference evidence="2" key="1">
    <citation type="journal article" date="2023" name="Mol. Phylogenet. Evol.">
        <title>Genome-scale phylogeny and comparative genomics of the fungal order Sordariales.</title>
        <authorList>
            <person name="Hensen N."/>
            <person name="Bonometti L."/>
            <person name="Westerberg I."/>
            <person name="Brannstrom I.O."/>
            <person name="Guillou S."/>
            <person name="Cros-Aarteil S."/>
            <person name="Calhoun S."/>
            <person name="Haridas S."/>
            <person name="Kuo A."/>
            <person name="Mondo S."/>
            <person name="Pangilinan J."/>
            <person name="Riley R."/>
            <person name="LaButti K."/>
            <person name="Andreopoulos B."/>
            <person name="Lipzen A."/>
            <person name="Chen C."/>
            <person name="Yan M."/>
            <person name="Daum C."/>
            <person name="Ng V."/>
            <person name="Clum A."/>
            <person name="Steindorff A."/>
            <person name="Ohm R.A."/>
            <person name="Martin F."/>
            <person name="Silar P."/>
            <person name="Natvig D.O."/>
            <person name="Lalanne C."/>
            <person name="Gautier V."/>
            <person name="Ament-Velasquez S.L."/>
            <person name="Kruys A."/>
            <person name="Hutchinson M.I."/>
            <person name="Powell A.J."/>
            <person name="Barry K."/>
            <person name="Miller A.N."/>
            <person name="Grigoriev I.V."/>
            <person name="Debuchy R."/>
            <person name="Gladieux P."/>
            <person name="Hiltunen Thoren M."/>
            <person name="Johannesson H."/>
        </authorList>
    </citation>
    <scope>NUCLEOTIDE SEQUENCE</scope>
    <source>
        <strain evidence="2">PSN324</strain>
    </source>
</reference>
<dbReference type="EMBL" id="MU864958">
    <property type="protein sequence ID" value="KAK4463542.1"/>
    <property type="molecule type" value="Genomic_DNA"/>
</dbReference>
<sequence>MLARTLISLAVLASSGLCQTPVVKAIDGLNAISARLDGLRSVANTIQPISCVNYLADDESKRSGPWQDIEYGAGNLTNLLFSQAVRIERLPTITAFYTVDGARMFDASSSLAFVLERFYNVIASKAEGDDKARCLWLPIFGRRVSHMLGGLHTGIETYENAIDLFNPEYKNRTAPIKANTRGVVERTIGRYLIRV</sequence>
<evidence type="ECO:0000313" key="2">
    <source>
        <dbReference type="EMBL" id="KAK4463542.1"/>
    </source>
</evidence>
<reference evidence="2" key="2">
    <citation type="submission" date="2023-06" db="EMBL/GenBank/DDBJ databases">
        <authorList>
            <consortium name="Lawrence Berkeley National Laboratory"/>
            <person name="Mondo S.J."/>
            <person name="Hensen N."/>
            <person name="Bonometti L."/>
            <person name="Westerberg I."/>
            <person name="Brannstrom I.O."/>
            <person name="Guillou S."/>
            <person name="Cros-Aarteil S."/>
            <person name="Calhoun S."/>
            <person name="Haridas S."/>
            <person name="Kuo A."/>
            <person name="Pangilinan J."/>
            <person name="Riley R."/>
            <person name="Labutti K."/>
            <person name="Andreopoulos B."/>
            <person name="Lipzen A."/>
            <person name="Chen C."/>
            <person name="Yanf M."/>
            <person name="Daum C."/>
            <person name="Ng V."/>
            <person name="Clum A."/>
            <person name="Steindorff A."/>
            <person name="Ohm R."/>
            <person name="Martin F."/>
            <person name="Silar P."/>
            <person name="Natvig D."/>
            <person name="Lalanne C."/>
            <person name="Gautier V."/>
            <person name="Ament-Velasquez S.L."/>
            <person name="Kruys A."/>
            <person name="Hutchinson M.I."/>
            <person name="Powell A.J."/>
            <person name="Barry K."/>
            <person name="Miller A.N."/>
            <person name="Grigoriev I.V."/>
            <person name="Debuchy R."/>
            <person name="Gladieux P."/>
            <person name="Thoren M.H."/>
            <person name="Johannesson H."/>
        </authorList>
    </citation>
    <scope>NUCLEOTIDE SEQUENCE</scope>
    <source>
        <strain evidence="2">PSN324</strain>
    </source>
</reference>
<feature type="signal peptide" evidence="1">
    <location>
        <begin position="1"/>
        <end position="18"/>
    </location>
</feature>